<keyword evidence="3" id="KW-1185">Reference proteome</keyword>
<feature type="transmembrane region" description="Helical" evidence="1">
    <location>
        <begin position="32"/>
        <end position="51"/>
    </location>
</feature>
<evidence type="ECO:0000256" key="1">
    <source>
        <dbReference type="SAM" id="Phobius"/>
    </source>
</evidence>
<feature type="transmembrane region" description="Helical" evidence="1">
    <location>
        <begin position="7"/>
        <end position="26"/>
    </location>
</feature>
<dbReference type="KEGG" id="alkq:M9189_11300"/>
<proteinExistence type="predicted"/>
<keyword evidence="1" id="KW-1133">Transmembrane helix</keyword>
<name>A0A9J6ZPH4_9BACT</name>
<reference evidence="2" key="1">
    <citation type="submission" date="2022-05" db="EMBL/GenBank/DDBJ databases">
        <authorList>
            <person name="Sun X."/>
        </authorList>
    </citation>
    <scope>NUCLEOTIDE SEQUENCE</scope>
    <source>
        <strain evidence="2">Ai-910</strain>
    </source>
</reference>
<gene>
    <name evidence="2" type="ORF">M9189_11300</name>
</gene>
<protein>
    <submittedName>
        <fullName evidence="2">Uncharacterized protein</fullName>
    </submittedName>
</protein>
<reference evidence="2" key="2">
    <citation type="submission" date="2022-06" db="EMBL/GenBank/DDBJ databases">
        <title>Xiashengella guii gen. nov. sp. nov., a bacterium isolated form anaerobic digestion tank.</title>
        <authorList>
            <person name="Huang H."/>
        </authorList>
    </citation>
    <scope>NUCLEOTIDE SEQUENCE</scope>
    <source>
        <strain evidence="2">Ai-910</strain>
    </source>
</reference>
<evidence type="ECO:0000313" key="2">
    <source>
        <dbReference type="EMBL" id="URW79438.1"/>
    </source>
</evidence>
<dbReference type="AlphaFoldDB" id="A0A9J6ZPH4"/>
<sequence>MKEFVKYLGVFVVLIGVVLLAVYTFQRQTENTLLLASIIAVISGVLAHIVLNKVID</sequence>
<keyword evidence="1" id="KW-0472">Membrane</keyword>
<dbReference type="EMBL" id="CP098400">
    <property type="protein sequence ID" value="URW79438.1"/>
    <property type="molecule type" value="Genomic_DNA"/>
</dbReference>
<keyword evidence="1" id="KW-0812">Transmembrane</keyword>
<dbReference type="RefSeq" id="WP_250723321.1">
    <property type="nucleotide sequence ID" value="NZ_CP098400.1"/>
</dbReference>
<evidence type="ECO:0000313" key="3">
    <source>
        <dbReference type="Proteomes" id="UP001056426"/>
    </source>
</evidence>
<dbReference type="Proteomes" id="UP001056426">
    <property type="component" value="Chromosome"/>
</dbReference>
<accession>A0A9J6ZPH4</accession>
<organism evidence="2 3">
    <name type="scientific">Xiashengella succiniciproducens</name>
    <dbReference type="NCBI Taxonomy" id="2949635"/>
    <lineage>
        <taxon>Bacteria</taxon>
        <taxon>Pseudomonadati</taxon>
        <taxon>Bacteroidota</taxon>
        <taxon>Bacteroidia</taxon>
        <taxon>Marinilabiliales</taxon>
        <taxon>Marinilabiliaceae</taxon>
        <taxon>Xiashengella</taxon>
    </lineage>
</organism>